<keyword evidence="5" id="KW-0547">Nucleotide-binding</keyword>
<accession>A0A858BY21</accession>
<keyword evidence="4 13" id="KW-0436">Ligase</keyword>
<organism evidence="13 14">
    <name type="scientific">Aminipila butyrica</name>
    <dbReference type="NCBI Taxonomy" id="433296"/>
    <lineage>
        <taxon>Bacteria</taxon>
        <taxon>Bacillati</taxon>
        <taxon>Bacillota</taxon>
        <taxon>Clostridia</taxon>
        <taxon>Peptostreptococcales</taxon>
        <taxon>Anaerovoracaceae</taxon>
        <taxon>Aminipila</taxon>
    </lineage>
</organism>
<dbReference type="UniPathway" id="UPA00219"/>
<proteinExistence type="inferred from homology"/>
<dbReference type="EC" id="6.3.2.13" evidence="13"/>
<dbReference type="InterPro" id="IPR005761">
    <property type="entry name" value="UDP-N-AcMur-Glu-dNH2Pim_ligase"/>
</dbReference>
<keyword evidence="7 10" id="KW-0133">Cell shape</keyword>
<evidence type="ECO:0000256" key="8">
    <source>
        <dbReference type="ARBA" id="ARBA00022984"/>
    </source>
</evidence>
<evidence type="ECO:0000256" key="6">
    <source>
        <dbReference type="ARBA" id="ARBA00022840"/>
    </source>
</evidence>
<dbReference type="Gene3D" id="3.90.190.20">
    <property type="entry name" value="Mur ligase, C-terminal domain"/>
    <property type="match status" value="1"/>
</dbReference>
<dbReference type="PANTHER" id="PTHR23135:SF4">
    <property type="entry name" value="UDP-N-ACETYLMURAMOYL-L-ALANYL-D-GLUTAMATE--2,6-DIAMINOPIMELATE LIGASE MURE HOMOLOG, CHLOROPLASTIC"/>
    <property type="match status" value="1"/>
</dbReference>
<dbReference type="NCBIfam" id="NF001126">
    <property type="entry name" value="PRK00139.1-4"/>
    <property type="match status" value="1"/>
</dbReference>
<evidence type="ECO:0000256" key="10">
    <source>
        <dbReference type="RuleBase" id="RU004135"/>
    </source>
</evidence>
<evidence type="ECO:0000256" key="5">
    <source>
        <dbReference type="ARBA" id="ARBA00022741"/>
    </source>
</evidence>
<dbReference type="SUPFAM" id="SSF53623">
    <property type="entry name" value="MurD-like peptide ligases, catalytic domain"/>
    <property type="match status" value="1"/>
</dbReference>
<keyword evidence="8 10" id="KW-0573">Peptidoglycan synthesis</keyword>
<keyword evidence="3" id="KW-0963">Cytoplasm</keyword>
<evidence type="ECO:0000256" key="1">
    <source>
        <dbReference type="ARBA" id="ARBA00004752"/>
    </source>
</evidence>
<feature type="domain" description="Mur ligase C-terminal" evidence="11">
    <location>
        <begin position="241"/>
        <end position="368"/>
    </location>
</feature>
<evidence type="ECO:0000256" key="3">
    <source>
        <dbReference type="ARBA" id="ARBA00022490"/>
    </source>
</evidence>
<keyword evidence="9 10" id="KW-0961">Cell wall biogenesis/degradation</keyword>
<dbReference type="Gene3D" id="3.40.1190.10">
    <property type="entry name" value="Mur-like, catalytic domain"/>
    <property type="match status" value="1"/>
</dbReference>
<reference evidence="13 14" key="1">
    <citation type="submission" date="2020-02" db="EMBL/GenBank/DDBJ databases">
        <authorList>
            <person name="Kim Y.B."/>
            <person name="Roh S.W."/>
        </authorList>
    </citation>
    <scope>NUCLEOTIDE SEQUENCE [LARGE SCALE GENOMIC DNA]</scope>
    <source>
        <strain evidence="13 14">DSM 103574</strain>
    </source>
</reference>
<evidence type="ECO:0000256" key="4">
    <source>
        <dbReference type="ARBA" id="ARBA00022598"/>
    </source>
</evidence>
<evidence type="ECO:0000256" key="2">
    <source>
        <dbReference type="ARBA" id="ARBA00005898"/>
    </source>
</evidence>
<dbReference type="InterPro" id="IPR004101">
    <property type="entry name" value="Mur_ligase_C"/>
</dbReference>
<comment type="subcellular location">
    <subcellularLocation>
        <location evidence="10">Cytoplasm</location>
    </subcellularLocation>
</comment>
<dbReference type="GO" id="GO:0005524">
    <property type="term" value="F:ATP binding"/>
    <property type="evidence" value="ECO:0007669"/>
    <property type="project" value="UniProtKB-KW"/>
</dbReference>
<evidence type="ECO:0000259" key="12">
    <source>
        <dbReference type="Pfam" id="PF08245"/>
    </source>
</evidence>
<feature type="domain" description="Mur ligase central" evidence="12">
    <location>
        <begin position="8"/>
        <end position="219"/>
    </location>
</feature>
<dbReference type="RefSeq" id="WP_163067339.1">
    <property type="nucleotide sequence ID" value="NZ_CP048649.1"/>
</dbReference>
<dbReference type="PANTHER" id="PTHR23135">
    <property type="entry name" value="MUR LIGASE FAMILY MEMBER"/>
    <property type="match status" value="1"/>
</dbReference>
<dbReference type="Proteomes" id="UP000466848">
    <property type="component" value="Chromosome"/>
</dbReference>
<dbReference type="Pfam" id="PF02875">
    <property type="entry name" value="Mur_ligase_C"/>
    <property type="match status" value="1"/>
</dbReference>
<dbReference type="GO" id="GO:0051301">
    <property type="term" value="P:cell division"/>
    <property type="evidence" value="ECO:0007669"/>
    <property type="project" value="UniProtKB-KW"/>
</dbReference>
<gene>
    <name evidence="13" type="ORF">Ami103574_12705</name>
</gene>
<keyword evidence="10" id="KW-0131">Cell cycle</keyword>
<name>A0A858BY21_9FIRM</name>
<dbReference type="InterPro" id="IPR018109">
    <property type="entry name" value="Folylpolyglutamate_synth_CS"/>
</dbReference>
<dbReference type="PROSITE" id="PS01011">
    <property type="entry name" value="FOLYLPOLYGLU_SYNT_1"/>
    <property type="match status" value="1"/>
</dbReference>
<evidence type="ECO:0000259" key="11">
    <source>
        <dbReference type="Pfam" id="PF02875"/>
    </source>
</evidence>
<keyword evidence="14" id="KW-1185">Reference proteome</keyword>
<dbReference type="NCBIfam" id="TIGR01085">
    <property type="entry name" value="murE"/>
    <property type="match status" value="1"/>
</dbReference>
<dbReference type="SUPFAM" id="SSF53244">
    <property type="entry name" value="MurD-like peptide ligases, peptide-binding domain"/>
    <property type="match status" value="1"/>
</dbReference>
<dbReference type="KEGG" id="abut:Ami103574_12705"/>
<comment type="similarity">
    <text evidence="2">Belongs to the MurCDEF family. MurE subfamily.</text>
</comment>
<evidence type="ECO:0000256" key="7">
    <source>
        <dbReference type="ARBA" id="ARBA00022960"/>
    </source>
</evidence>
<evidence type="ECO:0000256" key="9">
    <source>
        <dbReference type="ARBA" id="ARBA00023316"/>
    </source>
</evidence>
<evidence type="ECO:0000313" key="14">
    <source>
        <dbReference type="Proteomes" id="UP000466848"/>
    </source>
</evidence>
<protein>
    <submittedName>
        <fullName evidence="13">UDP-N-acetylmuramoyl-L-alanyl-D-glutamate--2, 6-diaminopimelate ligase</fullName>
        <ecNumber evidence="13">6.3.2.13</ecNumber>
    </submittedName>
</protein>
<dbReference type="GO" id="GO:0004326">
    <property type="term" value="F:tetrahydrofolylpolyglutamate synthase activity"/>
    <property type="evidence" value="ECO:0007669"/>
    <property type="project" value="InterPro"/>
</dbReference>
<dbReference type="Pfam" id="PF08245">
    <property type="entry name" value="Mur_ligase_M"/>
    <property type="match status" value="1"/>
</dbReference>
<dbReference type="InterPro" id="IPR036615">
    <property type="entry name" value="Mur_ligase_C_dom_sf"/>
</dbReference>
<evidence type="ECO:0000313" key="13">
    <source>
        <dbReference type="EMBL" id="QIB70099.1"/>
    </source>
</evidence>
<dbReference type="GO" id="GO:0009252">
    <property type="term" value="P:peptidoglycan biosynthetic process"/>
    <property type="evidence" value="ECO:0007669"/>
    <property type="project" value="UniProtKB-UniPathway"/>
</dbReference>
<dbReference type="InterPro" id="IPR036565">
    <property type="entry name" value="Mur-like_cat_sf"/>
</dbReference>
<keyword evidence="10" id="KW-0132">Cell division</keyword>
<dbReference type="GO" id="GO:0005737">
    <property type="term" value="C:cytoplasm"/>
    <property type="evidence" value="ECO:0007669"/>
    <property type="project" value="UniProtKB-SubCell"/>
</dbReference>
<dbReference type="GO" id="GO:0008765">
    <property type="term" value="F:UDP-N-acetylmuramoylalanyl-D-glutamate-2,6-diaminopimelate ligase activity"/>
    <property type="evidence" value="ECO:0007669"/>
    <property type="project" value="UniProtKB-EC"/>
</dbReference>
<dbReference type="GO" id="GO:0008360">
    <property type="term" value="P:regulation of cell shape"/>
    <property type="evidence" value="ECO:0007669"/>
    <property type="project" value="UniProtKB-KW"/>
</dbReference>
<sequence length="400" mass="44698">MTIEVFGITGTNGKTTVSYMLRSILEEGGRNCGLVGTITHAIGQKEYDALNTTPSSEVLKKYFTELESQQIGTCVMEVSSHGLDQGRIEGIPIHYAGFTNLTQDHLDYHLTMENYFQAKAKLFYKAERGMVINVDDAYGKRLYEKLLEDQRREHIAPEIRIESVSFQDSKADYFGKLLENTIEGILLEPFEKGSSWGPVAISLPGRTTAYNGMLALALARQAGLSRETVTAGLRKLKGVPGRFQKIQNNQGIHVVVDFAHTPDALENLLKTAGELHDGRLICVFGCGGNRDREKRPIMGRIAGNRSGFCLITSDNPRFEEPIRITEEIEVGVKEAGCPYTVELDRKEAIRKAIDMYEPGDLIVIAGKGHEKYQLINGKKLPFDDEKAVEDIIRERVEKRE</sequence>
<dbReference type="GO" id="GO:0071555">
    <property type="term" value="P:cell wall organization"/>
    <property type="evidence" value="ECO:0007669"/>
    <property type="project" value="UniProtKB-KW"/>
</dbReference>
<keyword evidence="6" id="KW-0067">ATP-binding</keyword>
<dbReference type="AlphaFoldDB" id="A0A858BY21"/>
<comment type="pathway">
    <text evidence="1 10">Cell wall biogenesis; peptidoglycan biosynthesis.</text>
</comment>
<dbReference type="InterPro" id="IPR013221">
    <property type="entry name" value="Mur_ligase_cen"/>
</dbReference>
<dbReference type="EMBL" id="CP048649">
    <property type="protein sequence ID" value="QIB70099.1"/>
    <property type="molecule type" value="Genomic_DNA"/>
</dbReference>